<dbReference type="SUPFAM" id="SSF49899">
    <property type="entry name" value="Concanavalin A-like lectins/glucanases"/>
    <property type="match status" value="1"/>
</dbReference>
<comment type="caution">
    <text evidence="4">The sequence shown here is derived from an EMBL/GenBank/DDBJ whole genome shotgun (WGS) entry which is preliminary data.</text>
</comment>
<dbReference type="EMBL" id="JAHLQT010011811">
    <property type="protein sequence ID" value="KAG7171716.1"/>
    <property type="molecule type" value="Genomic_DNA"/>
</dbReference>
<evidence type="ECO:0000313" key="5">
    <source>
        <dbReference type="Proteomes" id="UP000747542"/>
    </source>
</evidence>
<dbReference type="Gene3D" id="2.60.120.200">
    <property type="match status" value="1"/>
</dbReference>
<evidence type="ECO:0000259" key="3">
    <source>
        <dbReference type="PROSITE" id="PS50025"/>
    </source>
</evidence>
<dbReference type="Proteomes" id="UP000747542">
    <property type="component" value="Unassembled WGS sequence"/>
</dbReference>
<evidence type="ECO:0000256" key="2">
    <source>
        <dbReference type="PROSITE-ProRule" id="PRU00122"/>
    </source>
</evidence>
<dbReference type="PROSITE" id="PS00022">
    <property type="entry name" value="EGF_1"/>
    <property type="match status" value="1"/>
</dbReference>
<accession>A0A8J5N1U5</accession>
<sequence>CVCPGNSWGPQCKILSRSFTGQGWVWLDPLPPCHPTIVSLRILTTHPEAILLYSGPLTTSKEPLGPPATPLLVLQLMEGRPELILQGSLGVLKLRVHVTVDDGLWHSVHVRLDEEGVGVMVDLCGGGWRPDDPDDSHCVAWEAWPRPVGPEAWSGGWPLQVGGVAYTPTRPESAPTWSTTPPPRPLHGCISHLTING</sequence>
<evidence type="ECO:0000256" key="1">
    <source>
        <dbReference type="ARBA" id="ARBA00023157"/>
    </source>
</evidence>
<evidence type="ECO:0000313" key="4">
    <source>
        <dbReference type="EMBL" id="KAG7171716.1"/>
    </source>
</evidence>
<dbReference type="CDD" id="cd00110">
    <property type="entry name" value="LamG"/>
    <property type="match status" value="1"/>
</dbReference>
<feature type="non-terminal residue" evidence="4">
    <location>
        <position position="197"/>
    </location>
</feature>
<keyword evidence="1" id="KW-1015">Disulfide bond</keyword>
<dbReference type="SMART" id="SM00282">
    <property type="entry name" value="LamG"/>
    <property type="match status" value="1"/>
</dbReference>
<dbReference type="Pfam" id="PF02210">
    <property type="entry name" value="Laminin_G_2"/>
    <property type="match status" value="1"/>
</dbReference>
<reference evidence="4" key="1">
    <citation type="journal article" date="2021" name="Sci. Adv.">
        <title>The American lobster genome reveals insights on longevity, neural, and immune adaptations.</title>
        <authorList>
            <person name="Polinski J.M."/>
            <person name="Zimin A.V."/>
            <person name="Clark K.F."/>
            <person name="Kohn A.B."/>
            <person name="Sadowski N."/>
            <person name="Timp W."/>
            <person name="Ptitsyn A."/>
            <person name="Khanna P."/>
            <person name="Romanova D.Y."/>
            <person name="Williams P."/>
            <person name="Greenwood S.J."/>
            <person name="Moroz L.L."/>
            <person name="Walt D.R."/>
            <person name="Bodnar A.G."/>
        </authorList>
    </citation>
    <scope>NUCLEOTIDE SEQUENCE</scope>
    <source>
        <strain evidence="4">GMGI-L3</strain>
    </source>
</reference>
<comment type="caution">
    <text evidence="2">Lacks conserved residue(s) required for the propagation of feature annotation.</text>
</comment>
<dbReference type="AlphaFoldDB" id="A0A8J5N1U5"/>
<keyword evidence="5" id="KW-1185">Reference proteome</keyword>
<dbReference type="InterPro" id="IPR000742">
    <property type="entry name" value="EGF"/>
</dbReference>
<feature type="domain" description="Laminin G" evidence="3">
    <location>
        <begin position="14"/>
        <end position="197"/>
    </location>
</feature>
<organism evidence="4 5">
    <name type="scientific">Homarus americanus</name>
    <name type="common">American lobster</name>
    <dbReference type="NCBI Taxonomy" id="6706"/>
    <lineage>
        <taxon>Eukaryota</taxon>
        <taxon>Metazoa</taxon>
        <taxon>Ecdysozoa</taxon>
        <taxon>Arthropoda</taxon>
        <taxon>Crustacea</taxon>
        <taxon>Multicrustacea</taxon>
        <taxon>Malacostraca</taxon>
        <taxon>Eumalacostraca</taxon>
        <taxon>Eucarida</taxon>
        <taxon>Decapoda</taxon>
        <taxon>Pleocyemata</taxon>
        <taxon>Astacidea</taxon>
        <taxon>Nephropoidea</taxon>
        <taxon>Nephropidae</taxon>
        <taxon>Homarus</taxon>
    </lineage>
</organism>
<protein>
    <submittedName>
        <fullName evidence="4">Neural-cadherin-like 19</fullName>
    </submittedName>
</protein>
<name>A0A8J5N1U5_HOMAM</name>
<proteinExistence type="predicted"/>
<feature type="non-terminal residue" evidence="4">
    <location>
        <position position="1"/>
    </location>
</feature>
<dbReference type="InterPro" id="IPR013320">
    <property type="entry name" value="ConA-like_dom_sf"/>
</dbReference>
<gene>
    <name evidence="4" type="primary">CadN-L19</name>
    <name evidence="4" type="ORF">Hamer_G023818</name>
</gene>
<dbReference type="PROSITE" id="PS50025">
    <property type="entry name" value="LAM_G_DOMAIN"/>
    <property type="match status" value="1"/>
</dbReference>
<dbReference type="InterPro" id="IPR001791">
    <property type="entry name" value="Laminin_G"/>
</dbReference>